<dbReference type="EMBL" id="CACRXK020003587">
    <property type="protein sequence ID" value="CAB3999434.1"/>
    <property type="molecule type" value="Genomic_DNA"/>
</dbReference>
<keyword evidence="2" id="KW-1185">Reference proteome</keyword>
<gene>
    <name evidence="1" type="ORF">PACLA_8A057775</name>
</gene>
<name>A0A7D9E330_PARCT</name>
<dbReference type="Proteomes" id="UP001152795">
    <property type="component" value="Unassembled WGS sequence"/>
</dbReference>
<dbReference type="AlphaFoldDB" id="A0A7D9E330"/>
<evidence type="ECO:0000313" key="1">
    <source>
        <dbReference type="EMBL" id="CAB3999434.1"/>
    </source>
</evidence>
<protein>
    <submittedName>
        <fullName evidence="1">Secreted, partial</fullName>
    </submittedName>
</protein>
<organism evidence="1 2">
    <name type="scientific">Paramuricea clavata</name>
    <name type="common">Red gorgonian</name>
    <name type="synonym">Violescent sea-whip</name>
    <dbReference type="NCBI Taxonomy" id="317549"/>
    <lineage>
        <taxon>Eukaryota</taxon>
        <taxon>Metazoa</taxon>
        <taxon>Cnidaria</taxon>
        <taxon>Anthozoa</taxon>
        <taxon>Octocorallia</taxon>
        <taxon>Malacalcyonacea</taxon>
        <taxon>Plexauridae</taxon>
        <taxon>Paramuricea</taxon>
    </lineage>
</organism>
<sequence>MKSIFILAATLAFMVFNVNGVIPPPDRPCPPDKPRVNCLVAPCMFATCPAYPQAICVDNYCGGCFADFYYQYRKVDCSV</sequence>
<accession>A0A7D9E330</accession>
<comment type="caution">
    <text evidence="1">The sequence shown here is derived from an EMBL/GenBank/DDBJ whole genome shotgun (WGS) entry which is preliminary data.</text>
</comment>
<proteinExistence type="predicted"/>
<evidence type="ECO:0000313" key="2">
    <source>
        <dbReference type="Proteomes" id="UP001152795"/>
    </source>
</evidence>
<reference evidence="1" key="1">
    <citation type="submission" date="2020-04" db="EMBL/GenBank/DDBJ databases">
        <authorList>
            <person name="Alioto T."/>
            <person name="Alioto T."/>
            <person name="Gomez Garrido J."/>
        </authorList>
    </citation>
    <scope>NUCLEOTIDE SEQUENCE</scope>
    <source>
        <strain evidence="1">A484AB</strain>
    </source>
</reference>
<dbReference type="OrthoDB" id="10037294at2759"/>